<comment type="caution">
    <text evidence="2">The sequence shown here is derived from an EMBL/GenBank/DDBJ whole genome shotgun (WGS) entry which is preliminary data.</text>
</comment>
<sequence length="120" mass="12417">MTRSRTSGPALWHVVSFLLLLLVAFHAAMPLSAPLERTSGSAFSSSTMDVSVLRARPADTARRTAGLTPALPALFVATAAVPHLLSAAIAAPRLRTIAQTGPPNWTIAPSSRAARAPPAA</sequence>
<dbReference type="AlphaFoldDB" id="U3A3Q7"/>
<organism evidence="2 3">
    <name type="scientific">Caenibius tardaugens NBRC 16725</name>
    <dbReference type="NCBI Taxonomy" id="1219035"/>
    <lineage>
        <taxon>Bacteria</taxon>
        <taxon>Pseudomonadati</taxon>
        <taxon>Pseudomonadota</taxon>
        <taxon>Alphaproteobacteria</taxon>
        <taxon>Sphingomonadales</taxon>
        <taxon>Erythrobacteraceae</taxon>
        <taxon>Caenibius</taxon>
    </lineage>
</organism>
<dbReference type="RefSeq" id="WP_021690284.1">
    <property type="nucleotide sequence ID" value="NZ_BASZ01000005.1"/>
</dbReference>
<dbReference type="EMBL" id="BASZ01000005">
    <property type="protein sequence ID" value="GAD49378.1"/>
    <property type="molecule type" value="Genomic_DNA"/>
</dbReference>
<dbReference type="KEGG" id="ntd:EGO55_12740"/>
<evidence type="ECO:0000256" key="1">
    <source>
        <dbReference type="SAM" id="MobiDB-lite"/>
    </source>
</evidence>
<dbReference type="Proteomes" id="UP000016568">
    <property type="component" value="Unassembled WGS sequence"/>
</dbReference>
<protein>
    <submittedName>
        <fullName evidence="2">Uncharacterized protein</fullName>
    </submittedName>
</protein>
<name>U3A3Q7_9SPHN</name>
<keyword evidence="3" id="KW-1185">Reference proteome</keyword>
<gene>
    <name evidence="2" type="ORF">NT2_05_02990</name>
</gene>
<reference evidence="2 3" key="1">
    <citation type="submission" date="2013-09" db="EMBL/GenBank/DDBJ databases">
        <title>Whole genome shotgun sequence of Novosphingobium tardaugens NBRC 16725.</title>
        <authorList>
            <person name="Isaki S."/>
            <person name="Hosoyama A."/>
            <person name="Tsuchikane K."/>
            <person name="Katsumata H."/>
            <person name="Ando Y."/>
            <person name="Yamazaki S."/>
            <person name="Fujita N."/>
        </authorList>
    </citation>
    <scope>NUCLEOTIDE SEQUENCE [LARGE SCALE GENOMIC DNA]</scope>
    <source>
        <strain evidence="2 3">NBRC 16725</strain>
    </source>
</reference>
<evidence type="ECO:0000313" key="2">
    <source>
        <dbReference type="EMBL" id="GAD49378.1"/>
    </source>
</evidence>
<evidence type="ECO:0000313" key="3">
    <source>
        <dbReference type="Proteomes" id="UP000016568"/>
    </source>
</evidence>
<feature type="region of interest" description="Disordered" evidence="1">
    <location>
        <begin position="99"/>
        <end position="120"/>
    </location>
</feature>
<proteinExistence type="predicted"/>
<accession>U3A3Q7</accession>
<feature type="compositionally biased region" description="Low complexity" evidence="1">
    <location>
        <begin position="108"/>
        <end position="120"/>
    </location>
</feature>